<keyword evidence="1" id="KW-0378">Hydrolase</keyword>
<evidence type="ECO:0000256" key="2">
    <source>
        <dbReference type="SAM" id="SignalP"/>
    </source>
</evidence>
<organism evidence="4 5">
    <name type="scientific">Pelomonas aquatica</name>
    <dbReference type="NCBI Taxonomy" id="431058"/>
    <lineage>
        <taxon>Bacteria</taxon>
        <taxon>Pseudomonadati</taxon>
        <taxon>Pseudomonadota</taxon>
        <taxon>Betaproteobacteria</taxon>
        <taxon>Burkholderiales</taxon>
        <taxon>Sphaerotilaceae</taxon>
        <taxon>Roseateles</taxon>
    </lineage>
</organism>
<dbReference type="GO" id="GO:0004252">
    <property type="term" value="F:serine-type endopeptidase activity"/>
    <property type="evidence" value="ECO:0007669"/>
    <property type="project" value="TreeGrafter"/>
</dbReference>
<dbReference type="InterPro" id="IPR001375">
    <property type="entry name" value="Peptidase_S9_cat"/>
</dbReference>
<dbReference type="PANTHER" id="PTHR42776">
    <property type="entry name" value="SERINE PEPTIDASE S9 FAMILY MEMBER"/>
    <property type="match status" value="1"/>
</dbReference>
<proteinExistence type="predicted"/>
<keyword evidence="5" id="KW-1185">Reference proteome</keyword>
<feature type="domain" description="Peptidase S9 prolyl oligopeptidase catalytic" evidence="3">
    <location>
        <begin position="467"/>
        <end position="677"/>
    </location>
</feature>
<dbReference type="EMBL" id="SGUG01000007">
    <property type="protein sequence ID" value="MDG0862047.1"/>
    <property type="molecule type" value="Genomic_DNA"/>
</dbReference>
<dbReference type="AlphaFoldDB" id="A0A9X4R3G0"/>
<gene>
    <name evidence="4" type="ORF">EXJ73_06105</name>
</gene>
<dbReference type="PANTHER" id="PTHR42776:SF27">
    <property type="entry name" value="DIPEPTIDYL PEPTIDASE FAMILY MEMBER 6"/>
    <property type="match status" value="1"/>
</dbReference>
<feature type="chain" id="PRO_5040845256" evidence="2">
    <location>
        <begin position="45"/>
        <end position="688"/>
    </location>
</feature>
<accession>A0A9X4R3G0</accession>
<dbReference type="Proteomes" id="UP001152766">
    <property type="component" value="Unassembled WGS sequence"/>
</dbReference>
<dbReference type="GO" id="GO:0006508">
    <property type="term" value="P:proteolysis"/>
    <property type="evidence" value="ECO:0007669"/>
    <property type="project" value="InterPro"/>
</dbReference>
<evidence type="ECO:0000313" key="4">
    <source>
        <dbReference type="EMBL" id="MDG0862047.1"/>
    </source>
</evidence>
<keyword evidence="2" id="KW-0732">Signal</keyword>
<evidence type="ECO:0000259" key="3">
    <source>
        <dbReference type="Pfam" id="PF00326"/>
    </source>
</evidence>
<reference evidence="4" key="1">
    <citation type="submission" date="2019-02" db="EMBL/GenBank/DDBJ databases">
        <title>Draft genome of the type strain Pelomonas aquatica CCUG 52575T.</title>
        <authorList>
            <person name="Gomila M."/>
            <person name="Lalucat J."/>
        </authorList>
    </citation>
    <scope>NUCLEOTIDE SEQUENCE</scope>
    <source>
        <strain evidence="4">CCUG 52575</strain>
    </source>
</reference>
<name>A0A9X4R3G0_9BURK</name>
<dbReference type="Gene3D" id="3.40.50.1820">
    <property type="entry name" value="alpha/beta hydrolase"/>
    <property type="match status" value="1"/>
</dbReference>
<protein>
    <submittedName>
        <fullName evidence="4">S9 family peptidase</fullName>
    </submittedName>
</protein>
<comment type="caution">
    <text evidence="4">The sequence shown here is derived from an EMBL/GenBank/DDBJ whole genome shotgun (WGS) entry which is preliminary data.</text>
</comment>
<feature type="signal peptide" evidence="2">
    <location>
        <begin position="1"/>
        <end position="44"/>
    </location>
</feature>
<evidence type="ECO:0000256" key="1">
    <source>
        <dbReference type="ARBA" id="ARBA00022801"/>
    </source>
</evidence>
<dbReference type="InterPro" id="IPR029058">
    <property type="entry name" value="AB_hydrolase_fold"/>
</dbReference>
<dbReference type="Pfam" id="PF00326">
    <property type="entry name" value="Peptidase_S9"/>
    <property type="match status" value="1"/>
</dbReference>
<evidence type="ECO:0000313" key="5">
    <source>
        <dbReference type="Proteomes" id="UP001152766"/>
    </source>
</evidence>
<dbReference type="SUPFAM" id="SSF53474">
    <property type="entry name" value="alpha/beta-Hydrolases"/>
    <property type="match status" value="1"/>
</dbReference>
<dbReference type="SUPFAM" id="SSF82171">
    <property type="entry name" value="DPP6 N-terminal domain-like"/>
    <property type="match status" value="1"/>
</dbReference>
<sequence length="688" mass="76795">MIGRHNPARPSTDREVPMRIRLRAAFAALSTALGFALCAAPASAEPPPIAAFFKRPQVREPRLSPSGRYLAIQAAGKGDRMWLAVIDLQTLDQPRFVAGFNDADIASHQWVNEDRLVFQVSDSPDGSTRVMAEGLWAVDRDGSSFRQLINSDKAFITNNSSTIADRRLEMNWTLHGVPPDGGVDVIVLRRRWSTDRESAGTQLARLDTRTGLTKNLSQGIPDYTSRWLLDWRGEPQVIEAEHAGRSQFYRRDAQGRWQPWFDDDAYKRQHATPDWMGPDGLMLGVSGYRGYSALFRLDAETGASEAQPLVDLKGYDYRGRPMFDPDARRLLGIRFETDAPGTAWLDPAMKAMQADIDAKLPGSINLIECRRCLKAMHLVVTALSDQRPPEYYLYKPADKALQKLASAPAELRPAAMGQRDYHRIKARDGLELPVLVTQPAGGVKGRTPTVVLVHGGPYLRGTRWAWERNAQFLASRGYLVLEPEFRGSTGYGWQLFRAGWKQWGLAMQDDLADTLAWAVKQGWADPQHACIMGASYGGYAAMMGAVTQGELFKCAVNWVGVTDIGLMSSIHWSDFSEEWKQHGMKRLVANPDTDAEQMRRTSPLARAKEIRMPLLMAYGGSDMRVPLKHGSDMKAALRPEQDLEWVVYPEEGHGWFNLKTNEDFWGRVERFLARNIGGSGAAKPAPGN</sequence>